<dbReference type="InterPro" id="IPR002539">
    <property type="entry name" value="MaoC-like_dom"/>
</dbReference>
<dbReference type="CDD" id="cd03453">
    <property type="entry name" value="SAV4209_like"/>
    <property type="match status" value="1"/>
</dbReference>
<dbReference type="Proteomes" id="UP000315628">
    <property type="component" value="Unassembled WGS sequence"/>
</dbReference>
<dbReference type="Pfam" id="PF01575">
    <property type="entry name" value="MaoC_dehydratas"/>
    <property type="match status" value="1"/>
</dbReference>
<comment type="caution">
    <text evidence="3">The sequence shown here is derived from an EMBL/GenBank/DDBJ whole genome shotgun (WGS) entry which is preliminary data.</text>
</comment>
<comment type="similarity">
    <text evidence="1">Belongs to the enoyl-CoA hydratase/isomerase family.</text>
</comment>
<dbReference type="EMBL" id="VIUW01000001">
    <property type="protein sequence ID" value="TWD17184.1"/>
    <property type="molecule type" value="Genomic_DNA"/>
</dbReference>
<evidence type="ECO:0000313" key="4">
    <source>
        <dbReference type="Proteomes" id="UP000315628"/>
    </source>
</evidence>
<accession>A0A560WI44</accession>
<feature type="domain" description="MaoC-like" evidence="2">
    <location>
        <begin position="10"/>
        <end position="113"/>
    </location>
</feature>
<reference evidence="3 4" key="1">
    <citation type="submission" date="2019-06" db="EMBL/GenBank/DDBJ databases">
        <title>Sequencing the genomes of 1000 actinobacteria strains.</title>
        <authorList>
            <person name="Klenk H.-P."/>
        </authorList>
    </citation>
    <scope>NUCLEOTIDE SEQUENCE [LARGE SCALE GENOMIC DNA]</scope>
    <source>
        <strain evidence="3 4">DSM 18935</strain>
    </source>
</reference>
<name>A0A560WI44_9MICO</name>
<evidence type="ECO:0000256" key="1">
    <source>
        <dbReference type="ARBA" id="ARBA00005254"/>
    </source>
</evidence>
<dbReference type="Gene3D" id="3.10.129.10">
    <property type="entry name" value="Hotdog Thioesterase"/>
    <property type="match status" value="1"/>
</dbReference>
<keyword evidence="4" id="KW-1185">Reference proteome</keyword>
<gene>
    <name evidence="3" type="ORF">FB557_0749</name>
</gene>
<dbReference type="RefSeq" id="WP_144855610.1">
    <property type="nucleotide sequence ID" value="NZ_BAAAYT010000002.1"/>
</dbReference>
<dbReference type="AlphaFoldDB" id="A0A560WI44"/>
<dbReference type="PANTHER" id="PTHR43841:SF3">
    <property type="entry name" value="(3R)-HYDROXYACYL-ACP DEHYDRATASE SUBUNIT HADB"/>
    <property type="match status" value="1"/>
</dbReference>
<dbReference type="PANTHER" id="PTHR43841">
    <property type="entry name" value="3-HYDROXYACYL-THIOESTER DEHYDRATASE HTDX-RELATED"/>
    <property type="match status" value="1"/>
</dbReference>
<protein>
    <submittedName>
        <fullName evidence="3">Acyl dehydratase</fullName>
    </submittedName>
</protein>
<proteinExistence type="inferred from homology"/>
<sequence length="141" mass="15240">MRVKSHTEVTVGEELTARTLHVDRATLVHYAGASGDRNVIHWDEQTARAVGLPDVIAHGMWTMGAAIEAVTDWVGDPARVLEYRTRFTRPVVVPHDGGADVEVTAVVTSVDPDTRQSVVELTASSAGQKVLGRCTARVQLD</sequence>
<evidence type="ECO:0000313" key="3">
    <source>
        <dbReference type="EMBL" id="TWD17184.1"/>
    </source>
</evidence>
<dbReference type="InterPro" id="IPR029069">
    <property type="entry name" value="HotDog_dom_sf"/>
</dbReference>
<dbReference type="OrthoDB" id="9800237at2"/>
<evidence type="ECO:0000259" key="2">
    <source>
        <dbReference type="Pfam" id="PF01575"/>
    </source>
</evidence>
<organism evidence="3 4">
    <name type="scientific">Marihabitans asiaticum</name>
    <dbReference type="NCBI Taxonomy" id="415218"/>
    <lineage>
        <taxon>Bacteria</taxon>
        <taxon>Bacillati</taxon>
        <taxon>Actinomycetota</taxon>
        <taxon>Actinomycetes</taxon>
        <taxon>Micrococcales</taxon>
        <taxon>Intrasporangiaceae</taxon>
        <taxon>Marihabitans</taxon>
    </lineage>
</organism>
<dbReference type="SUPFAM" id="SSF54637">
    <property type="entry name" value="Thioesterase/thiol ester dehydrase-isomerase"/>
    <property type="match status" value="1"/>
</dbReference>